<accession>A0A6L9MY07</accession>
<evidence type="ECO:0000313" key="1">
    <source>
        <dbReference type="EMBL" id="NDW23017.1"/>
    </source>
</evidence>
<proteinExistence type="predicted"/>
<sequence>MPLSPSSLESQSASLSIKDSCKLLIARVLVRLGKLRYDDFTKDELHELISDFFPHRFSLNIPIGTGTVNIHEGEISFNNEANRIALQCLATINIDVANTTLYRAHLVVVVSAKPDYDEISKTVLLTHVCVDTITLINDDYALLKDSRYVLNTFFPQGINSLVTSSLRSAMSLFTVGTSDLATEYLKLYLSDSKQAVLDYHKPKINQAIQEELKGTNLTHTMRKSHWREALFAQVGKSVRVENDRLRFYLTKTENTPQD</sequence>
<dbReference type="AlphaFoldDB" id="A0A6L9MY07"/>
<reference evidence="1 2" key="1">
    <citation type="submission" date="2020-01" db="EMBL/GenBank/DDBJ databases">
        <title>Genomes of bacteria type strains.</title>
        <authorList>
            <person name="Chen J."/>
            <person name="Zhu S."/>
            <person name="Yang J."/>
        </authorList>
    </citation>
    <scope>NUCLEOTIDE SEQUENCE [LARGE SCALE GENOMIC DNA]</scope>
    <source>
        <strain evidence="1 2">LMG 22958</strain>
    </source>
</reference>
<evidence type="ECO:0000313" key="2">
    <source>
        <dbReference type="Proteomes" id="UP000478837"/>
    </source>
</evidence>
<dbReference type="Gene3D" id="3.15.10.40">
    <property type="entry name" value="Uncharacterised protein PF07273, DUF1439"/>
    <property type="match status" value="1"/>
</dbReference>
<organism evidence="1 2">
    <name type="scientific">Alteromonas hispanica</name>
    <dbReference type="NCBI Taxonomy" id="315421"/>
    <lineage>
        <taxon>Bacteria</taxon>
        <taxon>Pseudomonadati</taxon>
        <taxon>Pseudomonadota</taxon>
        <taxon>Gammaproteobacteria</taxon>
        <taxon>Alteromonadales</taxon>
        <taxon>Alteromonadaceae</taxon>
        <taxon>Alteromonas/Salinimonas group</taxon>
        <taxon>Alteromonas</taxon>
    </lineage>
</organism>
<dbReference type="EMBL" id="JAAAWP010000013">
    <property type="protein sequence ID" value="NDW23017.1"/>
    <property type="molecule type" value="Genomic_DNA"/>
</dbReference>
<keyword evidence="2" id="KW-1185">Reference proteome</keyword>
<dbReference type="Proteomes" id="UP000478837">
    <property type="component" value="Unassembled WGS sequence"/>
</dbReference>
<gene>
    <name evidence="1" type="ORF">GTW09_15965</name>
</gene>
<comment type="caution">
    <text evidence="1">The sequence shown here is derived from an EMBL/GenBank/DDBJ whole genome shotgun (WGS) entry which is preliminary data.</text>
</comment>
<protein>
    <submittedName>
        <fullName evidence="1">DUF1439 domain-containing protein</fullName>
    </submittedName>
</protein>
<name>A0A6L9MY07_9ALTE</name>